<reference evidence="2" key="1">
    <citation type="journal article" date="2014" name="Int. J. Syst. Evol. Microbiol.">
        <title>Complete genome sequence of Corynebacterium casei LMG S-19264T (=DSM 44701T), isolated from a smear-ripened cheese.</title>
        <authorList>
            <consortium name="US DOE Joint Genome Institute (JGI-PGF)"/>
            <person name="Walter F."/>
            <person name="Albersmeier A."/>
            <person name="Kalinowski J."/>
            <person name="Ruckert C."/>
        </authorList>
    </citation>
    <scope>NUCLEOTIDE SEQUENCE</scope>
    <source>
        <strain evidence="2">KCTC 22169</strain>
    </source>
</reference>
<name>A0A918K058_9GAMM</name>
<dbReference type="Pfam" id="PF05954">
    <property type="entry name" value="Phage_GPD"/>
    <property type="match status" value="1"/>
</dbReference>
<proteinExistence type="predicted"/>
<dbReference type="SUPFAM" id="SSF69349">
    <property type="entry name" value="Phage fibre proteins"/>
    <property type="match status" value="1"/>
</dbReference>
<feature type="region of interest" description="Disordered" evidence="1">
    <location>
        <begin position="236"/>
        <end position="264"/>
    </location>
</feature>
<feature type="compositionally biased region" description="Polar residues" evidence="1">
    <location>
        <begin position="397"/>
        <end position="408"/>
    </location>
</feature>
<sequence>METKASLLRTEIRVILAGQTLMAQWLEGVERLNSPTRLSVQVLSDGPYDLPESLGHLMDQPIRVELTGPGLPQPRRMHLNLDSADEQWLGKRYQLNLTACSKLERGRRQEQARLFMGMTREQVVWQLLWEMGYDRFEVDLALDPVPAFEGPFLQVQDETTLDCFQRLLAEVGANYWFEDREPEQNHELLVIRNDTQVSPYLPYIEWGQAVSGLSPDQQLNRITAAYQRWSDQPHIAGRSVQGTTPGAISREDADYRSFTPPRPRPEAEQRALFEQQYFDQQRYFITLHGHQPLLSAGHTVAFDAHQLPNDCPSGEYRMIQVVHNAEPAAGEGNAPGVQYRNTAVVIPRATPPRPKVKTQPPLPHLFPARIESRYDHAELSADGRYYFRADFDRSAQGKGQASPPTSRLTPYASPGTDDTEEIGWHFPLLDQSRALVTFLDDDPARPMIVGFVPGRSQFGPVTNKNATQSRIVTPGQNELTFDDAKKAACIALHTFDRQVRLELNAQDAEPYVHLMAIYGGVNLYADLNLMIEAEAQLEERIGADRTQTVKNNSLTTTEEGSIYHQAETDQTHTAQVNLTQSAGEDFSLWVQKHNLSILTNPGMNTSVTNGDLQLQVQAGAAIHQVNGNITVKGNGNGDILLKQGDGGVKIDPSGNIKLFGKKVTLNGQSGVVFDGEVQYETGAGNEPEEAEALNVDELPETTVLELQPVEVEGDEAAQYEAPKSTYWFELQLVDDIGNPVADEPYWIKAPDGVIHEGQTDQEGKAKIEGIGCSGQCEVRFPESNNAVMRRGSHAPVRSG</sequence>
<dbReference type="Gene3D" id="3.55.50.10">
    <property type="entry name" value="Baseplate protein-like domains"/>
    <property type="match status" value="1"/>
</dbReference>
<evidence type="ECO:0000313" key="2">
    <source>
        <dbReference type="EMBL" id="GGX39243.1"/>
    </source>
</evidence>
<dbReference type="Gene3D" id="2.30.110.50">
    <property type="match status" value="1"/>
</dbReference>
<dbReference type="RefSeq" id="WP_189606628.1">
    <property type="nucleotide sequence ID" value="NZ_BMXR01000001.1"/>
</dbReference>
<evidence type="ECO:0000256" key="1">
    <source>
        <dbReference type="SAM" id="MobiDB-lite"/>
    </source>
</evidence>
<gene>
    <name evidence="2" type="ORF">GCM10007392_01980</name>
</gene>
<evidence type="ECO:0000313" key="3">
    <source>
        <dbReference type="Proteomes" id="UP000626148"/>
    </source>
</evidence>
<dbReference type="SUPFAM" id="SSF69255">
    <property type="entry name" value="gp5 N-terminal domain-like"/>
    <property type="match status" value="1"/>
</dbReference>
<dbReference type="Gene3D" id="4.10.220.110">
    <property type="match status" value="1"/>
</dbReference>
<reference evidence="2" key="2">
    <citation type="submission" date="2020-09" db="EMBL/GenBank/DDBJ databases">
        <authorList>
            <person name="Sun Q."/>
            <person name="Kim S."/>
        </authorList>
    </citation>
    <scope>NUCLEOTIDE SEQUENCE</scope>
    <source>
        <strain evidence="2">KCTC 22169</strain>
    </source>
</reference>
<protein>
    <submittedName>
        <fullName evidence="2">Type VI secretion protein Vgr</fullName>
    </submittedName>
</protein>
<organism evidence="2 3">
    <name type="scientific">Saccharospirillum salsuginis</name>
    <dbReference type="NCBI Taxonomy" id="418750"/>
    <lineage>
        <taxon>Bacteria</taxon>
        <taxon>Pseudomonadati</taxon>
        <taxon>Pseudomonadota</taxon>
        <taxon>Gammaproteobacteria</taxon>
        <taxon>Oceanospirillales</taxon>
        <taxon>Saccharospirillaceae</taxon>
        <taxon>Saccharospirillum</taxon>
    </lineage>
</organism>
<dbReference type="Proteomes" id="UP000626148">
    <property type="component" value="Unassembled WGS sequence"/>
</dbReference>
<dbReference type="SUPFAM" id="SSF69279">
    <property type="entry name" value="Phage tail proteins"/>
    <property type="match status" value="1"/>
</dbReference>
<dbReference type="AlphaFoldDB" id="A0A918K058"/>
<comment type="caution">
    <text evidence="2">The sequence shown here is derived from an EMBL/GenBank/DDBJ whole genome shotgun (WGS) entry which is preliminary data.</text>
</comment>
<dbReference type="Gene3D" id="2.40.50.230">
    <property type="entry name" value="Gp5 N-terminal domain"/>
    <property type="match status" value="1"/>
</dbReference>
<dbReference type="EMBL" id="BMXR01000001">
    <property type="protein sequence ID" value="GGX39243.1"/>
    <property type="molecule type" value="Genomic_DNA"/>
</dbReference>
<accession>A0A918K058</accession>
<feature type="region of interest" description="Disordered" evidence="1">
    <location>
        <begin position="395"/>
        <end position="416"/>
    </location>
</feature>
<keyword evidence="3" id="KW-1185">Reference proteome</keyword>
<dbReference type="InterPro" id="IPR037026">
    <property type="entry name" value="Vgr_OB-fold_dom_sf"/>
</dbReference>